<dbReference type="Gene3D" id="3.40.30.10">
    <property type="entry name" value="Glutaredoxin"/>
    <property type="match status" value="1"/>
</dbReference>
<organism evidence="3 4">
    <name type="scientific">Nepenthes gracilis</name>
    <name type="common">Slender pitcher plant</name>
    <dbReference type="NCBI Taxonomy" id="150966"/>
    <lineage>
        <taxon>Eukaryota</taxon>
        <taxon>Viridiplantae</taxon>
        <taxon>Streptophyta</taxon>
        <taxon>Embryophyta</taxon>
        <taxon>Tracheophyta</taxon>
        <taxon>Spermatophyta</taxon>
        <taxon>Magnoliopsida</taxon>
        <taxon>eudicotyledons</taxon>
        <taxon>Gunneridae</taxon>
        <taxon>Pentapetalae</taxon>
        <taxon>Caryophyllales</taxon>
        <taxon>Nepenthaceae</taxon>
        <taxon>Nepenthes</taxon>
    </lineage>
</organism>
<feature type="region of interest" description="Disordered" evidence="1">
    <location>
        <begin position="98"/>
        <end position="125"/>
    </location>
</feature>
<feature type="domain" description="Glutaredoxin" evidence="2">
    <location>
        <begin position="220"/>
        <end position="285"/>
    </location>
</feature>
<evidence type="ECO:0000313" key="4">
    <source>
        <dbReference type="Proteomes" id="UP001279734"/>
    </source>
</evidence>
<dbReference type="InterPro" id="IPR002109">
    <property type="entry name" value="Glutaredoxin"/>
</dbReference>
<name>A0AAD3SED6_NEPGR</name>
<dbReference type="Proteomes" id="UP001279734">
    <property type="component" value="Unassembled WGS sequence"/>
</dbReference>
<feature type="region of interest" description="Disordered" evidence="1">
    <location>
        <begin position="137"/>
        <end position="170"/>
    </location>
</feature>
<protein>
    <recommendedName>
        <fullName evidence="2">Glutaredoxin domain-containing protein</fullName>
    </recommendedName>
</protein>
<evidence type="ECO:0000259" key="2">
    <source>
        <dbReference type="Pfam" id="PF00462"/>
    </source>
</evidence>
<proteinExistence type="predicted"/>
<dbReference type="EMBL" id="BSYO01000009">
    <property type="protein sequence ID" value="GMH09324.1"/>
    <property type="molecule type" value="Genomic_DNA"/>
</dbReference>
<reference evidence="3" key="1">
    <citation type="submission" date="2023-05" db="EMBL/GenBank/DDBJ databases">
        <title>Nepenthes gracilis genome sequencing.</title>
        <authorList>
            <person name="Fukushima K."/>
        </authorList>
    </citation>
    <scope>NUCLEOTIDE SEQUENCE</scope>
    <source>
        <strain evidence="3">SING2019-196</strain>
    </source>
</reference>
<dbReference type="AlphaFoldDB" id="A0AAD3SED6"/>
<dbReference type="InterPro" id="IPR036249">
    <property type="entry name" value="Thioredoxin-like_sf"/>
</dbReference>
<gene>
    <name evidence="3" type="ORF">Nepgr_011165</name>
</gene>
<accession>A0AAD3SED6</accession>
<dbReference type="PANTHER" id="PTHR45669:SF7">
    <property type="entry name" value="F1N19.7"/>
    <property type="match status" value="1"/>
</dbReference>
<feature type="compositionally biased region" description="Low complexity" evidence="1">
    <location>
        <begin position="98"/>
        <end position="107"/>
    </location>
</feature>
<dbReference type="Pfam" id="PF23733">
    <property type="entry name" value="GRXCR1-2_C"/>
    <property type="match status" value="1"/>
</dbReference>
<dbReference type="SUPFAM" id="SSF52833">
    <property type="entry name" value="Thioredoxin-like"/>
    <property type="match status" value="1"/>
</dbReference>
<sequence>MGCASSKQIGAAAVDVYRPSPASFAVFDINAVEEPWLKLDTNQYQHQEKSSTLLPPPILEKISSFEQQPSDAPRSWEEISKALQDLNKPTVIAATPPKTAAAQPAVTEDAVPPNKTAPRNGLSIHTLDELDTKLLAASKSQTRMHKTESVPPEPTRSDSGMPGSDSETVKPVRENVFILRDRLDREKEGKAANFDRIMANRRDPLSQYPEKCPPGGSDLVVLYTTSLGGVRRTFEDCNRARSVLETHRVVFDERDVSLHAEFLNELRQLVGEGAAVPRLFVKGRYLGGVEEVVELNESGRLGRILSCARVERGLGWQACEGCGGARFVPCLECGGSCKISVGDRRERCPKCNENGLIQCPLCHQNIY</sequence>
<dbReference type="Pfam" id="PF00462">
    <property type="entry name" value="Glutaredoxin"/>
    <property type="match status" value="1"/>
</dbReference>
<dbReference type="CDD" id="cd03031">
    <property type="entry name" value="GRX_GRX_like"/>
    <property type="match status" value="1"/>
</dbReference>
<comment type="caution">
    <text evidence="3">The sequence shown here is derived from an EMBL/GenBank/DDBJ whole genome shotgun (WGS) entry which is preliminary data.</text>
</comment>
<evidence type="ECO:0000313" key="3">
    <source>
        <dbReference type="EMBL" id="GMH09324.1"/>
    </source>
</evidence>
<dbReference type="PROSITE" id="PS51354">
    <property type="entry name" value="GLUTAREDOXIN_2"/>
    <property type="match status" value="1"/>
</dbReference>
<keyword evidence="4" id="KW-1185">Reference proteome</keyword>
<dbReference type="PANTHER" id="PTHR45669">
    <property type="entry name" value="GLUTAREDOXIN DOMAIN-CONTAINING CYSTEINE-RICH PROTEIN CG12206-RELATED"/>
    <property type="match status" value="1"/>
</dbReference>
<evidence type="ECO:0000256" key="1">
    <source>
        <dbReference type="SAM" id="MobiDB-lite"/>
    </source>
</evidence>